<proteinExistence type="predicted"/>
<dbReference type="RefSeq" id="WP_008059732.1">
    <property type="nucleotide sequence ID" value="NZ_AFHG01000036.1"/>
</dbReference>
<dbReference type="Pfam" id="PF07277">
    <property type="entry name" value="SapC"/>
    <property type="match status" value="1"/>
</dbReference>
<dbReference type="AlphaFoldDB" id="F5RA93"/>
<accession>F5RA93</accession>
<comment type="caution">
    <text evidence="1">The sequence shown here is derived from an EMBL/GenBank/DDBJ whole genome shotgun (WGS) entry which is preliminary data.</text>
</comment>
<dbReference type="Proteomes" id="UP000005019">
    <property type="component" value="Unassembled WGS sequence"/>
</dbReference>
<dbReference type="OrthoDB" id="9806524at2"/>
<keyword evidence="2" id="KW-1185">Reference proteome</keyword>
<protein>
    <submittedName>
        <fullName evidence="1">SapC family protein</fullName>
    </submittedName>
</protein>
<gene>
    <name evidence="1" type="ORF">METUNv1_01173</name>
</gene>
<evidence type="ECO:0000313" key="1">
    <source>
        <dbReference type="EMBL" id="EGK72409.1"/>
    </source>
</evidence>
<name>F5RA93_METUF</name>
<organism evidence="1 2">
    <name type="scientific">Methyloversatilis universalis (strain ATCC BAA-1314 / DSM 25237 / JCM 13912 / CCUG 52030 / FAM5)</name>
    <dbReference type="NCBI Taxonomy" id="1000565"/>
    <lineage>
        <taxon>Bacteria</taxon>
        <taxon>Pseudomonadati</taxon>
        <taxon>Pseudomonadota</taxon>
        <taxon>Betaproteobacteria</taxon>
        <taxon>Nitrosomonadales</taxon>
        <taxon>Sterolibacteriaceae</taxon>
        <taxon>Methyloversatilis</taxon>
    </lineage>
</organism>
<reference evidence="1 2" key="1">
    <citation type="journal article" date="2011" name="J. Bacteriol.">
        <title>Genome sequence of Methyloversatilis universalis FAM5T, a methylotrophic representative of the order Rhodocyclales.</title>
        <authorList>
            <person name="Kittichotirat W."/>
            <person name="Good N.M."/>
            <person name="Hall R."/>
            <person name="Bringel F."/>
            <person name="Lajus A."/>
            <person name="Medigue C."/>
            <person name="Smalley N.E."/>
            <person name="Beck D."/>
            <person name="Bumgarner R."/>
            <person name="Vuilleumier S."/>
            <person name="Kalyuzhnaya M.G."/>
        </authorList>
    </citation>
    <scope>NUCLEOTIDE SEQUENCE [LARGE SCALE GENOMIC DNA]</scope>
    <source>
        <strain evidence="2">ATCC BAA-1314 / JCM 13912 / FAM5</strain>
    </source>
</reference>
<dbReference type="InterPro" id="IPR010836">
    <property type="entry name" value="SapC"/>
</dbReference>
<dbReference type="eggNOG" id="COG1262">
    <property type="taxonomic scope" value="Bacteria"/>
</dbReference>
<sequence>MKTLLFYDNVVVLNRDTHRDLRLKPQDNLKFAAETNCVPLALVEFGDVAREYPIVFARLPGGLVPVALLGLRDAENLYVTAEGKWDARYVPAFVRRYPFVAVQDNNAPDKLLVCMDDKFPGFNTEEGERLFDENGAETDYLKNALAFVQGYQNEAQRTAEFCREIEQLGLLNEMSAMAELNDGRKFRLDGLWVIDEAKLQALSAAAAVDLFRRGWMGLVYAQLLSLGHLRILLDRTATRGAAETPPSEEAAEATKH</sequence>
<evidence type="ECO:0000313" key="2">
    <source>
        <dbReference type="Proteomes" id="UP000005019"/>
    </source>
</evidence>
<dbReference type="STRING" id="1000565.METUNv1_01173"/>
<dbReference type="EMBL" id="AFHG01000036">
    <property type="protein sequence ID" value="EGK72409.1"/>
    <property type="molecule type" value="Genomic_DNA"/>
</dbReference>